<dbReference type="GO" id="GO:0004674">
    <property type="term" value="F:protein serine/threonine kinase activity"/>
    <property type="evidence" value="ECO:0007669"/>
    <property type="project" value="UniProtKB-KW"/>
</dbReference>
<feature type="binding site" evidence="7">
    <location>
        <position position="66"/>
    </location>
    <ligand>
        <name>ATP</name>
        <dbReference type="ChEBI" id="CHEBI:30616"/>
    </ligand>
</feature>
<accession>A0ABS7SB69</accession>
<dbReference type="Proteomes" id="UP000826651">
    <property type="component" value="Unassembled WGS sequence"/>
</dbReference>
<evidence type="ECO:0000256" key="7">
    <source>
        <dbReference type="PROSITE-ProRule" id="PRU10141"/>
    </source>
</evidence>
<evidence type="ECO:0000256" key="2">
    <source>
        <dbReference type="ARBA" id="ARBA00022527"/>
    </source>
</evidence>
<protein>
    <recommendedName>
        <fullName evidence="1">non-specific serine/threonine protein kinase</fullName>
        <ecNumber evidence="1">2.7.11.1</ecNumber>
    </recommendedName>
</protein>
<evidence type="ECO:0000256" key="6">
    <source>
        <dbReference type="ARBA" id="ARBA00022840"/>
    </source>
</evidence>
<dbReference type="PANTHER" id="PTHR43289:SF6">
    <property type="entry name" value="SERINE_THREONINE-PROTEIN KINASE NEKL-3"/>
    <property type="match status" value="1"/>
</dbReference>
<dbReference type="SMART" id="SM00220">
    <property type="entry name" value="S_TKc"/>
    <property type="match status" value="1"/>
</dbReference>
<keyword evidence="5 9" id="KW-0418">Kinase</keyword>
<feature type="domain" description="Protein kinase" evidence="8">
    <location>
        <begin position="37"/>
        <end position="302"/>
    </location>
</feature>
<keyword evidence="6 7" id="KW-0067">ATP-binding</keyword>
<dbReference type="PANTHER" id="PTHR43289">
    <property type="entry name" value="MITOGEN-ACTIVATED PROTEIN KINASE KINASE KINASE 20-RELATED"/>
    <property type="match status" value="1"/>
</dbReference>
<evidence type="ECO:0000313" key="10">
    <source>
        <dbReference type="Proteomes" id="UP000826651"/>
    </source>
</evidence>
<name>A0ABS7SB69_9MICO</name>
<dbReference type="InterPro" id="IPR017441">
    <property type="entry name" value="Protein_kinase_ATP_BS"/>
</dbReference>
<organism evidence="9 10">
    <name type="scientific">Occultella gossypii</name>
    <dbReference type="NCBI Taxonomy" id="2800820"/>
    <lineage>
        <taxon>Bacteria</taxon>
        <taxon>Bacillati</taxon>
        <taxon>Actinomycetota</taxon>
        <taxon>Actinomycetes</taxon>
        <taxon>Micrococcales</taxon>
        <taxon>Ruaniaceae</taxon>
        <taxon>Occultella</taxon>
    </lineage>
</organism>
<keyword evidence="2 9" id="KW-0723">Serine/threonine-protein kinase</keyword>
<evidence type="ECO:0000259" key="8">
    <source>
        <dbReference type="PROSITE" id="PS50011"/>
    </source>
</evidence>
<evidence type="ECO:0000256" key="1">
    <source>
        <dbReference type="ARBA" id="ARBA00012513"/>
    </source>
</evidence>
<keyword evidence="3" id="KW-0808">Transferase</keyword>
<dbReference type="PROSITE" id="PS50011">
    <property type="entry name" value="PROTEIN_KINASE_DOM"/>
    <property type="match status" value="1"/>
</dbReference>
<gene>
    <name evidence="9" type="ORF">KCQ71_12160</name>
</gene>
<evidence type="ECO:0000256" key="3">
    <source>
        <dbReference type="ARBA" id="ARBA00022679"/>
    </source>
</evidence>
<reference evidence="9 10" key="1">
    <citation type="submission" date="2021-04" db="EMBL/GenBank/DDBJ databases">
        <title>Ruania sp. nov., isolated from sandy soil of mangrove forest.</title>
        <authorList>
            <person name="Ge X."/>
            <person name="Huang R."/>
            <person name="Liu W."/>
        </authorList>
    </citation>
    <scope>NUCLEOTIDE SEQUENCE [LARGE SCALE GENOMIC DNA]</scope>
    <source>
        <strain evidence="9 10">N2-46</strain>
    </source>
</reference>
<proteinExistence type="predicted"/>
<comment type="caution">
    <text evidence="9">The sequence shown here is derived from an EMBL/GenBank/DDBJ whole genome shotgun (WGS) entry which is preliminary data.</text>
</comment>
<dbReference type="PROSITE" id="PS00107">
    <property type="entry name" value="PROTEIN_KINASE_ATP"/>
    <property type="match status" value="1"/>
</dbReference>
<dbReference type="SUPFAM" id="SSF56112">
    <property type="entry name" value="Protein kinase-like (PK-like)"/>
    <property type="match status" value="1"/>
</dbReference>
<evidence type="ECO:0000256" key="5">
    <source>
        <dbReference type="ARBA" id="ARBA00022777"/>
    </source>
</evidence>
<keyword evidence="10" id="KW-1185">Reference proteome</keyword>
<dbReference type="CDD" id="cd14014">
    <property type="entry name" value="STKc_PknB_like"/>
    <property type="match status" value="1"/>
</dbReference>
<dbReference type="Gene3D" id="1.10.510.10">
    <property type="entry name" value="Transferase(Phosphotransferase) domain 1"/>
    <property type="match status" value="1"/>
</dbReference>
<keyword evidence="4 7" id="KW-0547">Nucleotide-binding</keyword>
<dbReference type="InterPro" id="IPR000719">
    <property type="entry name" value="Prot_kinase_dom"/>
</dbReference>
<evidence type="ECO:0000256" key="4">
    <source>
        <dbReference type="ARBA" id="ARBA00022741"/>
    </source>
</evidence>
<dbReference type="Pfam" id="PF00069">
    <property type="entry name" value="Pkinase"/>
    <property type="match status" value="1"/>
</dbReference>
<dbReference type="EC" id="2.7.11.1" evidence="1"/>
<dbReference type="InterPro" id="IPR008271">
    <property type="entry name" value="Ser/Thr_kinase_AS"/>
</dbReference>
<dbReference type="PROSITE" id="PS00108">
    <property type="entry name" value="PROTEIN_KINASE_ST"/>
    <property type="match status" value="1"/>
</dbReference>
<dbReference type="InterPro" id="IPR011009">
    <property type="entry name" value="Kinase-like_dom_sf"/>
</dbReference>
<sequence>MRPIDIAPGSSPPLPLAGSARHEGVLGSAERVLGGRYAMGAVIGRGGMATVHLGRDLRLGRRVAIKMLRADLAGDPVLQSRFRREAQAVAALDHPAIVTVFDTGCEPADGAPSEEGPVPFIVMEYVAGQSLRDLIRDGALTLTTSIRHQVAILSALEVSHRAGIVHRDVKPANVMITPDGDVKVVDFGIARSTGDSSSTITQTWAILGTAHYLSPEQVRGEVADARSDLYSAGCLLYELLTGRPPFVGADPVSVAYQHVHQQPAPISNLDLPPALDAVLHKALAKNPDGRFQSARDFKQELLSAATGLAGDGAEVDASDNPVPWHRSWATRTPTTAVLGNRVLR</sequence>
<dbReference type="Gene3D" id="3.30.200.20">
    <property type="entry name" value="Phosphorylase Kinase, domain 1"/>
    <property type="match status" value="1"/>
</dbReference>
<evidence type="ECO:0000313" key="9">
    <source>
        <dbReference type="EMBL" id="MBZ2196914.1"/>
    </source>
</evidence>
<dbReference type="EMBL" id="JAGSHT010000012">
    <property type="protein sequence ID" value="MBZ2196914.1"/>
    <property type="molecule type" value="Genomic_DNA"/>
</dbReference>